<feature type="transmembrane region" description="Helical" evidence="11">
    <location>
        <begin position="740"/>
        <end position="758"/>
    </location>
</feature>
<evidence type="ECO:0000313" key="15">
    <source>
        <dbReference type="Proteomes" id="UP000827892"/>
    </source>
</evidence>
<dbReference type="GO" id="GO:0005789">
    <property type="term" value="C:endoplasmic reticulum membrane"/>
    <property type="evidence" value="ECO:0007669"/>
    <property type="project" value="UniProtKB-SubCell"/>
</dbReference>
<keyword evidence="9 11" id="KW-0472">Membrane</keyword>
<feature type="transmembrane region" description="Helical" evidence="11">
    <location>
        <begin position="577"/>
        <end position="601"/>
    </location>
</feature>
<dbReference type="Proteomes" id="UP000827892">
    <property type="component" value="Chromosome II"/>
</dbReference>
<keyword evidence="12" id="KW-0732">Signal</keyword>
<dbReference type="InterPro" id="IPR002591">
    <property type="entry name" value="Phosphodiest/P_Trfase"/>
</dbReference>
<evidence type="ECO:0000256" key="11">
    <source>
        <dbReference type="SAM" id="Phobius"/>
    </source>
</evidence>
<dbReference type="GO" id="GO:0006506">
    <property type="term" value="P:GPI anchor biosynthetic process"/>
    <property type="evidence" value="ECO:0007669"/>
    <property type="project" value="UniProtKB-KW"/>
</dbReference>
<dbReference type="PANTHER" id="PTHR23072:SF0">
    <property type="entry name" value="GPI ETHANOLAMINE PHOSPHATE TRANSFERASE 2"/>
    <property type="match status" value="1"/>
</dbReference>
<evidence type="ECO:0000256" key="1">
    <source>
        <dbReference type="ARBA" id="ARBA00004477"/>
    </source>
</evidence>
<dbReference type="Gene3D" id="3.40.720.10">
    <property type="entry name" value="Alkaline Phosphatase, subunit A"/>
    <property type="match status" value="1"/>
</dbReference>
<evidence type="ECO:0000256" key="6">
    <source>
        <dbReference type="ARBA" id="ARBA00022692"/>
    </source>
</evidence>
<keyword evidence="10" id="KW-0325">Glycoprotein</keyword>
<evidence type="ECO:0000256" key="12">
    <source>
        <dbReference type="SAM" id="SignalP"/>
    </source>
</evidence>
<dbReference type="AlphaFoldDB" id="A0AAE9DJ26"/>
<dbReference type="InterPro" id="IPR039527">
    <property type="entry name" value="PIGG/GPI7"/>
</dbReference>
<feature type="transmembrane region" description="Helical" evidence="11">
    <location>
        <begin position="645"/>
        <end position="672"/>
    </location>
</feature>
<evidence type="ECO:0000256" key="9">
    <source>
        <dbReference type="ARBA" id="ARBA00023136"/>
    </source>
</evidence>
<evidence type="ECO:0000259" key="13">
    <source>
        <dbReference type="Pfam" id="PF19316"/>
    </source>
</evidence>
<keyword evidence="7" id="KW-0256">Endoplasmic reticulum</keyword>
<sequence length="759" mass="86095">MLYFVTSRILVVIACALLVYSFVSLDGKSDAPENHENEKAKTDEKSRKDPRLVFMVIDAFRLSFLTSPDSPMSFTKSSLSSAPNPAILFDAYARMPTVTLPRITAYITGTLPSFGTILTNLATDEIKIDNWISRLSNAGKRIHFFGDDTWIRLLPGKFEKSEGVTSFFVNDYTEVDQNVTRNLDSELLEASESPWDVLILHYLGLDHIGHSLGGNSPKIPEKLKEMDKIVKRIFEFLSSESSQESYLIVCGDHGMTSAGSHGGASPDETRVPVIIWKIGDQKIDNRFTEPPRIEQIDLSATIFDLFNLNFPPESYGISLAHYFRGETQEGLRKQHEHFKALVKEKQLGTSDICESSCDYSDIFVKNSLKKWFRSVQDELIGTASEIPTASIWICVFILAVATILSTASQGNYPNLLILLINLINFASSLIEEEHEVWYFLGSTAVAIRLILCIEKREFAKARLALVLGILHRISFGYMQSTRRRWEMDPNLLPQPFFSDFFDKEEVMDLNEFFKDKAAFAIAIPLLLCADNKQKVLIVTPILAQSFEYLGTPSFFHNFIRFSVFPIYYLTDSPLHAVAPWILLLAPESQLPLCLLAFLIGLCTRILKLGDVESLIFCMSSFFYFGNSNSLSTLSLTSAYIGLQDYYPILVGIQLILYTFAGPIFFFLGRYLLTSKPPPRDRTGLKLIFGFIERDPPPFLSPSTSWLRLFFSYRIFSLAISLICLYHFQNHLFVWSVYSPKVVYDMAHVIFSGFVSFYYP</sequence>
<evidence type="ECO:0000256" key="10">
    <source>
        <dbReference type="ARBA" id="ARBA00023180"/>
    </source>
</evidence>
<dbReference type="InterPro" id="IPR017850">
    <property type="entry name" value="Alkaline_phosphatase_core_sf"/>
</dbReference>
<comment type="subcellular location">
    <subcellularLocation>
        <location evidence="1">Endoplasmic reticulum membrane</location>
        <topology evidence="1">Multi-pass membrane protein</topology>
    </subcellularLocation>
</comment>
<evidence type="ECO:0000256" key="7">
    <source>
        <dbReference type="ARBA" id="ARBA00022824"/>
    </source>
</evidence>
<proteinExistence type="inferred from homology"/>
<feature type="chain" id="PRO_5041960687" description="GPI ethanolamine phosphate transferase 2 C-terminal domain-containing protein" evidence="12">
    <location>
        <begin position="22"/>
        <end position="759"/>
    </location>
</feature>
<dbReference type="CDD" id="cd16024">
    <property type="entry name" value="GPI_EPT_2"/>
    <property type="match status" value="1"/>
</dbReference>
<dbReference type="FunFam" id="3.40.720.10:FF:000149">
    <property type="entry name" value="PhosphatidylInositol Glycan anchor biosynthesis class G"/>
    <property type="match status" value="1"/>
</dbReference>
<dbReference type="Pfam" id="PF01663">
    <property type="entry name" value="Phosphodiest"/>
    <property type="match status" value="1"/>
</dbReference>
<evidence type="ECO:0000313" key="14">
    <source>
        <dbReference type="EMBL" id="ULU04590.1"/>
    </source>
</evidence>
<dbReference type="EMBL" id="CP090892">
    <property type="protein sequence ID" value="ULU04590.1"/>
    <property type="molecule type" value="Genomic_DNA"/>
</dbReference>
<reference evidence="14 15" key="1">
    <citation type="submission" date="2022-05" db="EMBL/GenBank/DDBJ databases">
        <title>Chromosome-level reference genomes for two strains of Caenorhabditis briggsae: an improved platform for comparative genomics.</title>
        <authorList>
            <person name="Stevens L."/>
            <person name="Andersen E.C."/>
        </authorList>
    </citation>
    <scope>NUCLEOTIDE SEQUENCE [LARGE SCALE GENOMIC DNA]</scope>
    <source>
        <strain evidence="14">QX1410_ONT</strain>
        <tissue evidence="14">Whole-organism</tissue>
    </source>
</reference>
<dbReference type="Pfam" id="PF19316">
    <property type="entry name" value="PIGO_PIGG"/>
    <property type="match status" value="2"/>
</dbReference>
<keyword evidence="6 11" id="KW-0812">Transmembrane</keyword>
<dbReference type="GO" id="GO:0051377">
    <property type="term" value="F:mannose-ethanolamine phosphotransferase activity"/>
    <property type="evidence" value="ECO:0007669"/>
    <property type="project" value="InterPro"/>
</dbReference>
<keyword evidence="5" id="KW-0808">Transferase</keyword>
<feature type="domain" description="GPI ethanolamine phosphate transferase 2 C-terminal" evidence="13">
    <location>
        <begin position="390"/>
        <end position="481"/>
    </location>
</feature>
<evidence type="ECO:0000256" key="4">
    <source>
        <dbReference type="ARBA" id="ARBA00022502"/>
    </source>
</evidence>
<dbReference type="InterPro" id="IPR037674">
    <property type="entry name" value="PIG-G_N"/>
</dbReference>
<feature type="signal peptide" evidence="12">
    <location>
        <begin position="1"/>
        <end position="21"/>
    </location>
</feature>
<gene>
    <name evidence="14" type="ORF">L3Y34_017388</name>
</gene>
<feature type="transmembrane region" description="Helical" evidence="11">
    <location>
        <begin position="608"/>
        <end position="625"/>
    </location>
</feature>
<comment type="similarity">
    <text evidence="3">Belongs to the PIGG/PIGN/PIGO family. PIGG subfamily.</text>
</comment>
<protein>
    <recommendedName>
        <fullName evidence="13">GPI ethanolamine phosphate transferase 2 C-terminal domain-containing protein</fullName>
    </recommendedName>
</protein>
<comment type="pathway">
    <text evidence="2">Glycolipid biosynthesis; glycosylphosphatidylinositol-anchor biosynthesis.</text>
</comment>
<dbReference type="InterPro" id="IPR045687">
    <property type="entry name" value="PIGG/GPI7_C"/>
</dbReference>
<feature type="domain" description="GPI ethanolamine phosphate transferase 2 C-terminal" evidence="13">
    <location>
        <begin position="611"/>
        <end position="749"/>
    </location>
</feature>
<accession>A0AAE9DJ26</accession>
<keyword evidence="4" id="KW-0337">GPI-anchor biosynthesis</keyword>
<dbReference type="SUPFAM" id="SSF53649">
    <property type="entry name" value="Alkaline phosphatase-like"/>
    <property type="match status" value="1"/>
</dbReference>
<feature type="transmembrane region" description="Helical" evidence="11">
    <location>
        <begin position="710"/>
        <end position="728"/>
    </location>
</feature>
<dbReference type="PANTHER" id="PTHR23072">
    <property type="entry name" value="PHOSPHATIDYLINOSITOL GLYCAN-RELATED"/>
    <property type="match status" value="1"/>
</dbReference>
<name>A0AAE9DJ26_CAEBR</name>
<evidence type="ECO:0000256" key="8">
    <source>
        <dbReference type="ARBA" id="ARBA00022989"/>
    </source>
</evidence>
<evidence type="ECO:0000256" key="2">
    <source>
        <dbReference type="ARBA" id="ARBA00004687"/>
    </source>
</evidence>
<organism evidence="14 15">
    <name type="scientific">Caenorhabditis briggsae</name>
    <dbReference type="NCBI Taxonomy" id="6238"/>
    <lineage>
        <taxon>Eukaryota</taxon>
        <taxon>Metazoa</taxon>
        <taxon>Ecdysozoa</taxon>
        <taxon>Nematoda</taxon>
        <taxon>Chromadorea</taxon>
        <taxon>Rhabditida</taxon>
        <taxon>Rhabditina</taxon>
        <taxon>Rhabditomorpha</taxon>
        <taxon>Rhabditoidea</taxon>
        <taxon>Rhabditidae</taxon>
        <taxon>Peloderinae</taxon>
        <taxon>Caenorhabditis</taxon>
    </lineage>
</organism>
<evidence type="ECO:0000256" key="3">
    <source>
        <dbReference type="ARBA" id="ARBA00005315"/>
    </source>
</evidence>
<keyword evidence="8 11" id="KW-1133">Transmembrane helix</keyword>
<evidence type="ECO:0000256" key="5">
    <source>
        <dbReference type="ARBA" id="ARBA00022679"/>
    </source>
</evidence>